<feature type="compositionally biased region" description="Polar residues" evidence="1">
    <location>
        <begin position="612"/>
        <end position="626"/>
    </location>
</feature>
<dbReference type="OrthoDB" id="272624at2759"/>
<dbReference type="GO" id="GO:0000126">
    <property type="term" value="C:transcription factor TFIIIB complex"/>
    <property type="evidence" value="ECO:0007669"/>
    <property type="project" value="TreeGrafter"/>
</dbReference>
<reference evidence="3 4" key="1">
    <citation type="journal article" date="2016" name="Mol. Biol. Evol.">
        <title>Comparative Genomics of Early-Diverging Mushroom-Forming Fungi Provides Insights into the Origins of Lignocellulose Decay Capabilities.</title>
        <authorList>
            <person name="Nagy L.G."/>
            <person name="Riley R."/>
            <person name="Tritt A."/>
            <person name="Adam C."/>
            <person name="Daum C."/>
            <person name="Floudas D."/>
            <person name="Sun H."/>
            <person name="Yadav J.S."/>
            <person name="Pangilinan J."/>
            <person name="Larsson K.H."/>
            <person name="Matsuura K."/>
            <person name="Barry K."/>
            <person name="Labutti K."/>
            <person name="Kuo R."/>
            <person name="Ohm R.A."/>
            <person name="Bhattacharya S.S."/>
            <person name="Shirouzu T."/>
            <person name="Yoshinaga Y."/>
            <person name="Martin F.M."/>
            <person name="Grigoriev I.V."/>
            <person name="Hibbett D.S."/>
        </authorList>
    </citation>
    <scope>NUCLEOTIDE SEQUENCE [LARGE SCALE GENOMIC DNA]</scope>
    <source>
        <strain evidence="3 4">L-15889</strain>
    </source>
</reference>
<proteinExistence type="predicted"/>
<dbReference type="PROSITE" id="PS50090">
    <property type="entry name" value="MYB_LIKE"/>
    <property type="match status" value="1"/>
</dbReference>
<gene>
    <name evidence="3" type="ORF">DAEQUDRAFT_701193</name>
</gene>
<dbReference type="Pfam" id="PF15963">
    <property type="entry name" value="Myb_DNA-bind_7"/>
    <property type="match status" value="1"/>
</dbReference>
<dbReference type="GO" id="GO:0001156">
    <property type="term" value="F:TFIIIC-class transcription factor complex binding"/>
    <property type="evidence" value="ECO:0007669"/>
    <property type="project" value="TreeGrafter"/>
</dbReference>
<feature type="compositionally biased region" description="Basic and acidic residues" evidence="1">
    <location>
        <begin position="390"/>
        <end position="401"/>
    </location>
</feature>
<feature type="compositionally biased region" description="Polar residues" evidence="1">
    <location>
        <begin position="86"/>
        <end position="115"/>
    </location>
</feature>
<protein>
    <recommendedName>
        <fullName evidence="2">Myb-like domain-containing protein</fullName>
    </recommendedName>
</protein>
<dbReference type="InterPro" id="IPR039467">
    <property type="entry name" value="TFIIIB_B''_Myb"/>
</dbReference>
<evidence type="ECO:0000313" key="4">
    <source>
        <dbReference type="Proteomes" id="UP000076727"/>
    </source>
</evidence>
<accession>A0A165UJE4</accession>
<organism evidence="3 4">
    <name type="scientific">Daedalea quercina L-15889</name>
    <dbReference type="NCBI Taxonomy" id="1314783"/>
    <lineage>
        <taxon>Eukaryota</taxon>
        <taxon>Fungi</taxon>
        <taxon>Dikarya</taxon>
        <taxon>Basidiomycota</taxon>
        <taxon>Agaricomycotina</taxon>
        <taxon>Agaricomycetes</taxon>
        <taxon>Polyporales</taxon>
        <taxon>Fomitopsis</taxon>
    </lineage>
</organism>
<dbReference type="STRING" id="1314783.A0A165UJE4"/>
<feature type="domain" description="Myb-like" evidence="2">
    <location>
        <begin position="519"/>
        <end position="566"/>
    </location>
</feature>
<dbReference type="PANTHER" id="PTHR22929:SF0">
    <property type="entry name" value="TRANSCRIPTION FACTOR TFIIIB COMPONENT B'' HOMOLOG"/>
    <property type="match status" value="1"/>
</dbReference>
<dbReference type="SUPFAM" id="SSF46689">
    <property type="entry name" value="Homeodomain-like"/>
    <property type="match status" value="1"/>
</dbReference>
<feature type="compositionally biased region" description="Basic and acidic residues" evidence="1">
    <location>
        <begin position="304"/>
        <end position="315"/>
    </location>
</feature>
<feature type="compositionally biased region" description="Polar residues" evidence="1">
    <location>
        <begin position="239"/>
        <end position="261"/>
    </location>
</feature>
<feature type="compositionally biased region" description="Polar residues" evidence="1">
    <location>
        <begin position="211"/>
        <end position="223"/>
    </location>
</feature>
<dbReference type="Gene3D" id="1.10.10.60">
    <property type="entry name" value="Homeodomain-like"/>
    <property type="match status" value="1"/>
</dbReference>
<feature type="compositionally biased region" description="Polar residues" evidence="1">
    <location>
        <begin position="418"/>
        <end position="429"/>
    </location>
</feature>
<feature type="region of interest" description="Disordered" evidence="1">
    <location>
        <begin position="160"/>
        <end position="460"/>
    </location>
</feature>
<dbReference type="EMBL" id="KV429032">
    <property type="protein sequence ID" value="KZT74996.1"/>
    <property type="molecule type" value="Genomic_DNA"/>
</dbReference>
<dbReference type="PANTHER" id="PTHR22929">
    <property type="entry name" value="RNA POLYMERASE III TRANSCRIPTION INITIATION FACTOR B"/>
    <property type="match status" value="1"/>
</dbReference>
<feature type="compositionally biased region" description="Polar residues" evidence="1">
    <location>
        <begin position="347"/>
        <end position="372"/>
    </location>
</feature>
<evidence type="ECO:0000313" key="3">
    <source>
        <dbReference type="EMBL" id="KZT74996.1"/>
    </source>
</evidence>
<dbReference type="GO" id="GO:0070898">
    <property type="term" value="P:RNA polymerase III preinitiation complex assembly"/>
    <property type="evidence" value="ECO:0007669"/>
    <property type="project" value="TreeGrafter"/>
</dbReference>
<dbReference type="InterPro" id="IPR001005">
    <property type="entry name" value="SANT/Myb"/>
</dbReference>
<feature type="compositionally biased region" description="Acidic residues" evidence="1">
    <location>
        <begin position="336"/>
        <end position="345"/>
    </location>
</feature>
<dbReference type="Proteomes" id="UP000076727">
    <property type="component" value="Unassembled WGS sequence"/>
</dbReference>
<keyword evidence="4" id="KW-1185">Reference proteome</keyword>
<dbReference type="SMART" id="SM00717">
    <property type="entry name" value="SANT"/>
    <property type="match status" value="1"/>
</dbReference>
<feature type="region of interest" description="Disordered" evidence="1">
    <location>
        <begin position="1"/>
        <end position="145"/>
    </location>
</feature>
<evidence type="ECO:0000256" key="1">
    <source>
        <dbReference type="SAM" id="MobiDB-lite"/>
    </source>
</evidence>
<name>A0A165UJE4_9APHY</name>
<evidence type="ECO:0000259" key="2">
    <source>
        <dbReference type="PROSITE" id="PS50090"/>
    </source>
</evidence>
<sequence length="670" mass="71906">MSTRVQKGGTVFRPVARPQRARPGSESRQTSAVPEIQPSLAHTRIEGTPASTQLSDMPPPTHIPSKPVSDLSPQTIDPSRRVTPALSVNSSNNQERNVPLSSAGVSGLAGTSRSASWPAGSRSDEDADAARPPQPSNGGIALTIPSRAVPVVVSQRGPLVVDSVPTPAGERETKRSQNAPQRAHPTVTADGAAHVPMPSMTPNGPFDMSQIDPSLQPTLTTFPSHAFAPPSFVERSSRTFDSVPSDTSTSQSQALENQTPDEMSATDHCADSAQVRVKRRRAKSSQGAATAPEGRAQKRKSKGKEHVGEGDEHSAGIEGQQRRGKSRAPSVTPFDPDADPGEDLDPTTITMSSLCDDTGQGRVSSKAAQVISNHAAWRVASREKRARIRAMAEAKKYGRNIDDEDQQPTLTGGDAPASLQTDAPTSRSPSVAPGDPQAGPSTSGSDRLAEVGQTGDDFDYSQNLATSRYNVQVRIGANGETIIDEESLFVSRDEEEDTQNYTHVEESDTTKFVNSLTYSKKPRGSRWSAEETELFYDALSQFGENYELISYILPGRDRKACKNKFKAEDKKNPARVNASLNNRKPFDIQTLARMTGKDFSGPTPEIRAPAPLQSTELDANVTTQPEADTAPKVKRKKSRTPAAIDGEEILGSIEDIEKDDSLFGGDDITV</sequence>
<dbReference type="AlphaFoldDB" id="A0A165UJE4"/>
<dbReference type="CDD" id="cd00167">
    <property type="entry name" value="SANT"/>
    <property type="match status" value="1"/>
</dbReference>
<feature type="region of interest" description="Disordered" evidence="1">
    <location>
        <begin position="596"/>
        <end position="641"/>
    </location>
</feature>
<dbReference type="InterPro" id="IPR009057">
    <property type="entry name" value="Homeodomain-like_sf"/>
</dbReference>